<feature type="domain" description="NADP-dependent oxidoreductase" evidence="1">
    <location>
        <begin position="16"/>
        <end position="163"/>
    </location>
</feature>
<dbReference type="AlphaFoldDB" id="A0A2T7PB14"/>
<dbReference type="Gene3D" id="3.20.20.100">
    <property type="entry name" value="NADP-dependent oxidoreductase domain"/>
    <property type="match status" value="2"/>
</dbReference>
<dbReference type="PANTHER" id="PTHR42686">
    <property type="entry name" value="GH17980P-RELATED"/>
    <property type="match status" value="1"/>
</dbReference>
<keyword evidence="3" id="KW-1185">Reference proteome</keyword>
<dbReference type="EMBL" id="PZQS01000005">
    <property type="protein sequence ID" value="PVD30601.1"/>
    <property type="molecule type" value="Genomic_DNA"/>
</dbReference>
<dbReference type="Proteomes" id="UP000245119">
    <property type="component" value="Linkage Group LG5"/>
</dbReference>
<dbReference type="InterPro" id="IPR020471">
    <property type="entry name" value="AKR"/>
</dbReference>
<dbReference type="InterPro" id="IPR036812">
    <property type="entry name" value="NAD(P)_OxRdtase_dom_sf"/>
</dbReference>
<proteinExistence type="predicted"/>
<name>A0A2T7PB14_POMCA</name>
<comment type="caution">
    <text evidence="2">The sequence shown here is derived from an EMBL/GenBank/DDBJ whole genome shotgun (WGS) entry which is preliminary data.</text>
</comment>
<dbReference type="PRINTS" id="PR00069">
    <property type="entry name" value="ALDKETRDTASE"/>
</dbReference>
<dbReference type="SUPFAM" id="SSF51430">
    <property type="entry name" value="NAD(P)-linked oxidoreductase"/>
    <property type="match status" value="1"/>
</dbReference>
<dbReference type="Pfam" id="PF00248">
    <property type="entry name" value="Aldo_ket_red"/>
    <property type="match status" value="1"/>
</dbReference>
<evidence type="ECO:0000313" key="3">
    <source>
        <dbReference type="Proteomes" id="UP000245119"/>
    </source>
</evidence>
<dbReference type="InterPro" id="IPR044479">
    <property type="entry name" value="LGALDH-like"/>
</dbReference>
<dbReference type="GO" id="GO:0005829">
    <property type="term" value="C:cytosol"/>
    <property type="evidence" value="ECO:0007669"/>
    <property type="project" value="TreeGrafter"/>
</dbReference>
<protein>
    <recommendedName>
        <fullName evidence="1">NADP-dependent oxidoreductase domain-containing protein</fullName>
    </recommendedName>
</protein>
<dbReference type="PANTHER" id="PTHR42686:SF1">
    <property type="entry name" value="GH17980P-RELATED"/>
    <property type="match status" value="1"/>
</dbReference>
<reference evidence="2 3" key="1">
    <citation type="submission" date="2018-04" db="EMBL/GenBank/DDBJ databases">
        <title>The genome of golden apple snail Pomacea canaliculata provides insight into stress tolerance and invasive adaptation.</title>
        <authorList>
            <person name="Liu C."/>
            <person name="Liu B."/>
            <person name="Ren Y."/>
            <person name="Zhang Y."/>
            <person name="Wang H."/>
            <person name="Li S."/>
            <person name="Jiang F."/>
            <person name="Yin L."/>
            <person name="Zhang G."/>
            <person name="Qian W."/>
            <person name="Fan W."/>
        </authorList>
    </citation>
    <scope>NUCLEOTIDE SEQUENCE [LARGE SCALE GENOMIC DNA]</scope>
    <source>
        <strain evidence="2">SZHN2017</strain>
        <tissue evidence="2">Muscle</tissue>
    </source>
</reference>
<dbReference type="CDD" id="cd19163">
    <property type="entry name" value="AKR_galDH"/>
    <property type="match status" value="1"/>
</dbReference>
<accession>A0A2T7PB14</accession>
<dbReference type="OrthoDB" id="48988at2759"/>
<organism evidence="2 3">
    <name type="scientific">Pomacea canaliculata</name>
    <name type="common">Golden apple snail</name>
    <dbReference type="NCBI Taxonomy" id="400727"/>
    <lineage>
        <taxon>Eukaryota</taxon>
        <taxon>Metazoa</taxon>
        <taxon>Spiralia</taxon>
        <taxon>Lophotrochozoa</taxon>
        <taxon>Mollusca</taxon>
        <taxon>Gastropoda</taxon>
        <taxon>Caenogastropoda</taxon>
        <taxon>Architaenioglossa</taxon>
        <taxon>Ampullarioidea</taxon>
        <taxon>Ampullariidae</taxon>
        <taxon>Pomacea</taxon>
    </lineage>
</organism>
<evidence type="ECO:0000313" key="2">
    <source>
        <dbReference type="EMBL" id="PVD30601.1"/>
    </source>
</evidence>
<evidence type="ECO:0000259" key="1">
    <source>
        <dbReference type="Pfam" id="PF00248"/>
    </source>
</evidence>
<dbReference type="InterPro" id="IPR023210">
    <property type="entry name" value="NADP_OxRdtase_dom"/>
</dbReference>
<dbReference type="STRING" id="400727.A0A2T7PB14"/>
<dbReference type="GO" id="GO:0010349">
    <property type="term" value="F:L-galactose dehydrogenase activity"/>
    <property type="evidence" value="ECO:0007669"/>
    <property type="project" value="InterPro"/>
</dbReference>
<sequence>MQYRPLGETGIDASILSFGASSLGSVFHATDDSESVEVVHEAVKSGINYIDTAPWYGHGKSETVLGKALEGIPRECYIVATKVGRYLPQTEKMFDFSAERTLQSVDESLARLGLTYVDIIQVHDMEFAENLDIIINETLPALQKVKDTGKARFIGITGYPLENFRCWCGECVPNKHGALSERGPPAWHPAHEDIKTACAEASKYCKSKQTDISRLAMAFTLRQEEIPTTLVSTARYNNLNNLRKNIESVYKPLTAEENTVLKEVMDKFMTPLCNKNWEGVEVADYRKRLQALVQSS</sequence>
<gene>
    <name evidence="2" type="ORF">C0Q70_09873</name>
</gene>